<comment type="caution">
    <text evidence="1">The sequence shown here is derived from an EMBL/GenBank/DDBJ whole genome shotgun (WGS) entry which is preliminary data.</text>
</comment>
<name>G2WNP5_YEASK</name>
<dbReference type="EMBL" id="DG000051">
    <property type="protein sequence ID" value="GAA26688.1"/>
    <property type="molecule type" value="Genomic_DNA"/>
</dbReference>
<proteinExistence type="predicted"/>
<reference evidence="1 2" key="1">
    <citation type="journal article" date="2011" name="DNA Res.">
        <title>Whole-genome sequencing of sake yeast Saccharomyces cerevisiae Kyokai no. 7.</title>
        <authorList>
            <person name="Akao T."/>
            <person name="Yashiro I."/>
            <person name="Hosoyama A."/>
            <person name="Kitagaki H."/>
            <person name="Horikawa H."/>
            <person name="Watanabe D."/>
            <person name="Akada R."/>
            <person name="Ando Y."/>
            <person name="Harashima S."/>
            <person name="Inoue T."/>
            <person name="Inoue Y."/>
            <person name="Kajiwara S."/>
            <person name="Kitamoto K."/>
            <person name="Kitamoto N."/>
            <person name="Kobayashi O."/>
            <person name="Kuhara S."/>
            <person name="Masubuchi T."/>
            <person name="Mizoguchi H."/>
            <person name="Nakao Y."/>
            <person name="Nakazato A."/>
            <person name="Namise M."/>
            <person name="Oba T."/>
            <person name="Ogata T."/>
            <person name="Ohta A."/>
            <person name="Sato M."/>
            <person name="Shibasaki S."/>
            <person name="Takatsume Y."/>
            <person name="Tanimoto S."/>
            <person name="Tsuboi H."/>
            <person name="Nishimura A."/>
            <person name="Yoda K."/>
            <person name="Ishikawa T."/>
            <person name="Iwashita K."/>
            <person name="Fujita N."/>
            <person name="Shimoi H."/>
        </authorList>
    </citation>
    <scope>NUCLEOTIDE SEQUENCE [LARGE SCALE GENOMIC DNA]</scope>
    <source>
        <strain evidence="2">Kyokai no. 7 / NBRC 101557</strain>
    </source>
</reference>
<dbReference type="AlphaFoldDB" id="G2WNP5"/>
<dbReference type="OrthoDB" id="4031722at2759"/>
<evidence type="ECO:0000313" key="1">
    <source>
        <dbReference type="EMBL" id="GAA26688.1"/>
    </source>
</evidence>
<protein>
    <submittedName>
        <fullName evidence="1">K7_Yor385wp</fullName>
    </submittedName>
</protein>
<sequence>MRGFSGQPLSDDDNYRIEKTQRNTIPERLHFSRERNMPIASVFGTRGYFVFSSEQSYDKFKQTNFNISTLDADGVGVPLFHIVQSYNVIGKITRSSPDFYIYKYVLQGVQDPPLYSDCKVICQDKVFRLCKILCCEIYAHQGFFETKYDFFYPSKTQPVKKYQIIKQSNMRDLYSTLDGMRFRWHVKFYSDHFRLMFLDEDRLNYSNSNQKERQKPDQGKSKAPDFVIGHYTRTFSDILPRFTSKCSNLIIGEHSRPDSLGITTVPDLTQEFACQGALIHYLLHIEREKNKKRNRNRNRKW</sequence>
<gene>
    <name evidence="1" type="primary">K7_YOR385W</name>
    <name evidence="1" type="ORF">SYK7_067921</name>
</gene>
<dbReference type="Proteomes" id="UP000001608">
    <property type="component" value="Chromosome 15"/>
</dbReference>
<organism evidence="1 2">
    <name type="scientific">Saccharomyces cerevisiae (strain Kyokai no. 7 / NBRC 101557)</name>
    <name type="common">Baker's yeast</name>
    <dbReference type="NCBI Taxonomy" id="721032"/>
    <lineage>
        <taxon>Eukaryota</taxon>
        <taxon>Fungi</taxon>
        <taxon>Dikarya</taxon>
        <taxon>Ascomycota</taxon>
        <taxon>Saccharomycotina</taxon>
        <taxon>Saccharomycetes</taxon>
        <taxon>Saccharomycetales</taxon>
        <taxon>Saccharomycetaceae</taxon>
        <taxon>Saccharomyces</taxon>
    </lineage>
</organism>
<evidence type="ECO:0000313" key="2">
    <source>
        <dbReference type="Proteomes" id="UP000001608"/>
    </source>
</evidence>
<accession>G2WNP5</accession>
<dbReference type="HOGENOM" id="CLU_065220_0_0_1"/>